<keyword evidence="3" id="KW-1185">Reference proteome</keyword>
<reference evidence="2" key="1">
    <citation type="journal article" date="2021" name="Open Biol.">
        <title>Shared evolutionary footprints suggest mitochondrial oxidative damage underlies multiple complex I losses in fungi.</title>
        <authorList>
            <person name="Schikora-Tamarit M.A."/>
            <person name="Marcet-Houben M."/>
            <person name="Nosek J."/>
            <person name="Gabaldon T."/>
        </authorList>
    </citation>
    <scope>NUCLEOTIDE SEQUENCE</scope>
    <source>
        <strain evidence="2">CBS6341</strain>
    </source>
</reference>
<proteinExistence type="predicted"/>
<comment type="caution">
    <text evidence="2">The sequence shown here is derived from an EMBL/GenBank/DDBJ whole genome shotgun (WGS) entry which is preliminary data.</text>
</comment>
<protein>
    <submittedName>
        <fullName evidence="2">Uncharacterized protein</fullName>
    </submittedName>
</protein>
<gene>
    <name evidence="2" type="ORF">WICMUC_001499</name>
</gene>
<dbReference type="EMBL" id="JAEUBF010000443">
    <property type="protein sequence ID" value="KAH3678482.1"/>
    <property type="molecule type" value="Genomic_DNA"/>
</dbReference>
<feature type="coiled-coil region" evidence="1">
    <location>
        <begin position="18"/>
        <end position="49"/>
    </location>
</feature>
<evidence type="ECO:0000313" key="2">
    <source>
        <dbReference type="EMBL" id="KAH3678482.1"/>
    </source>
</evidence>
<keyword evidence="1" id="KW-0175">Coiled coil</keyword>
<evidence type="ECO:0000256" key="1">
    <source>
        <dbReference type="SAM" id="Coils"/>
    </source>
</evidence>
<dbReference type="AlphaFoldDB" id="A0A9P8PU75"/>
<sequence length="170" mass="20269">MYYPIVLTIIFGSQMINLINKEKEFENLERRYKLKINKIDELIEKLRNNEIDNIDIDKELELVNKLFRRQSNTYFDKDHNNEDKINKTNKDLIEDQDNILKLLGLENIDGNNNEIKNKDNNKLNQTDINQRIIFEKEIQNFKIKPETHTIVEIPGDYVDAAKDTKITKFL</sequence>
<evidence type="ECO:0000313" key="3">
    <source>
        <dbReference type="Proteomes" id="UP000769528"/>
    </source>
</evidence>
<dbReference type="Proteomes" id="UP000769528">
    <property type="component" value="Unassembled WGS sequence"/>
</dbReference>
<reference evidence="2" key="2">
    <citation type="submission" date="2021-01" db="EMBL/GenBank/DDBJ databases">
        <authorList>
            <person name="Schikora-Tamarit M.A."/>
        </authorList>
    </citation>
    <scope>NUCLEOTIDE SEQUENCE</scope>
    <source>
        <strain evidence="2">CBS6341</strain>
    </source>
</reference>
<name>A0A9P8PU75_9ASCO</name>
<dbReference type="OrthoDB" id="2253354at2759"/>
<dbReference type="InterPro" id="IPR035213">
    <property type="entry name" value="DUF5321"/>
</dbReference>
<dbReference type="Pfam" id="PF17254">
    <property type="entry name" value="DUF5321"/>
    <property type="match status" value="1"/>
</dbReference>
<accession>A0A9P8PU75</accession>
<organism evidence="2 3">
    <name type="scientific">Wickerhamomyces mucosus</name>
    <dbReference type="NCBI Taxonomy" id="1378264"/>
    <lineage>
        <taxon>Eukaryota</taxon>
        <taxon>Fungi</taxon>
        <taxon>Dikarya</taxon>
        <taxon>Ascomycota</taxon>
        <taxon>Saccharomycotina</taxon>
        <taxon>Saccharomycetes</taxon>
        <taxon>Phaffomycetales</taxon>
        <taxon>Wickerhamomycetaceae</taxon>
        <taxon>Wickerhamomyces</taxon>
    </lineage>
</organism>